<gene>
    <name evidence="7" type="ORF">DI536_07510</name>
</gene>
<dbReference type="EMBL" id="QFQP01000004">
    <property type="protein sequence ID" value="PZR16128.1"/>
    <property type="molecule type" value="Genomic_DNA"/>
</dbReference>
<feature type="compositionally biased region" description="Low complexity" evidence="5">
    <location>
        <begin position="388"/>
        <end position="403"/>
    </location>
</feature>
<proteinExistence type="predicted"/>
<feature type="compositionally biased region" description="Basic and acidic residues" evidence="5">
    <location>
        <begin position="306"/>
        <end position="326"/>
    </location>
</feature>
<feature type="signal peptide" evidence="6">
    <location>
        <begin position="1"/>
        <end position="19"/>
    </location>
</feature>
<feature type="compositionally biased region" description="Acidic residues" evidence="5">
    <location>
        <begin position="295"/>
        <end position="305"/>
    </location>
</feature>
<evidence type="ECO:0008006" key="9">
    <source>
        <dbReference type="Google" id="ProtNLM"/>
    </source>
</evidence>
<evidence type="ECO:0000313" key="8">
    <source>
        <dbReference type="Proteomes" id="UP000249061"/>
    </source>
</evidence>
<evidence type="ECO:0000313" key="7">
    <source>
        <dbReference type="EMBL" id="PZR16128.1"/>
    </source>
</evidence>
<evidence type="ECO:0000256" key="5">
    <source>
        <dbReference type="SAM" id="MobiDB-lite"/>
    </source>
</evidence>
<dbReference type="Proteomes" id="UP000249061">
    <property type="component" value="Unassembled WGS sequence"/>
</dbReference>
<feature type="compositionally biased region" description="Gly residues" evidence="5">
    <location>
        <begin position="31"/>
        <end position="54"/>
    </location>
</feature>
<feature type="compositionally biased region" description="Acidic residues" evidence="5">
    <location>
        <begin position="143"/>
        <end position="153"/>
    </location>
</feature>
<protein>
    <recommendedName>
        <fullName evidence="9">VWA domain-containing protein</fullName>
    </recommendedName>
</protein>
<reference evidence="7 8" key="1">
    <citation type="submission" date="2017-08" db="EMBL/GenBank/DDBJ databases">
        <title>Infants hospitalized years apart are colonized by the same room-sourced microbial strains.</title>
        <authorList>
            <person name="Brooks B."/>
            <person name="Olm M.R."/>
            <person name="Firek B.A."/>
            <person name="Baker R."/>
            <person name="Thomas B.C."/>
            <person name="Morowitz M.J."/>
            <person name="Banfield J.F."/>
        </authorList>
    </citation>
    <scope>NUCLEOTIDE SEQUENCE [LARGE SCALE GENOMIC DNA]</scope>
    <source>
        <strain evidence="7">S2_003_000_R2_14</strain>
    </source>
</reference>
<dbReference type="InterPro" id="IPR059100">
    <property type="entry name" value="TSP3_bac"/>
</dbReference>
<dbReference type="InterPro" id="IPR053180">
    <property type="entry name" value="Ca-binding_acidic-repeat"/>
</dbReference>
<comment type="subcellular location">
    <subcellularLocation>
        <location evidence="1">Secreted</location>
    </subcellularLocation>
</comment>
<evidence type="ECO:0000256" key="2">
    <source>
        <dbReference type="ARBA" id="ARBA00022525"/>
    </source>
</evidence>
<evidence type="ECO:0000256" key="3">
    <source>
        <dbReference type="ARBA" id="ARBA00022729"/>
    </source>
</evidence>
<organism evidence="7 8">
    <name type="scientific">Archangium gephyra</name>
    <dbReference type="NCBI Taxonomy" id="48"/>
    <lineage>
        <taxon>Bacteria</taxon>
        <taxon>Pseudomonadati</taxon>
        <taxon>Myxococcota</taxon>
        <taxon>Myxococcia</taxon>
        <taxon>Myxococcales</taxon>
        <taxon>Cystobacterineae</taxon>
        <taxon>Archangiaceae</taxon>
        <taxon>Archangium</taxon>
    </lineage>
</organism>
<keyword evidence="4" id="KW-0106">Calcium</keyword>
<comment type="caution">
    <text evidence="7">The sequence shown here is derived from an EMBL/GenBank/DDBJ whole genome shotgun (WGS) entry which is preliminary data.</text>
</comment>
<keyword evidence="2" id="KW-0964">Secreted</keyword>
<feature type="compositionally biased region" description="Acidic residues" evidence="5">
    <location>
        <begin position="173"/>
        <end position="183"/>
    </location>
</feature>
<keyword evidence="3 6" id="KW-0732">Signal</keyword>
<evidence type="ECO:0000256" key="6">
    <source>
        <dbReference type="SAM" id="SignalP"/>
    </source>
</evidence>
<dbReference type="Pfam" id="PF18884">
    <property type="entry name" value="TSP3_bac"/>
    <property type="match status" value="4"/>
</dbReference>
<feature type="compositionally biased region" description="Basic and acidic residues" evidence="5">
    <location>
        <begin position="192"/>
        <end position="204"/>
    </location>
</feature>
<evidence type="ECO:0000256" key="1">
    <source>
        <dbReference type="ARBA" id="ARBA00004613"/>
    </source>
</evidence>
<accession>A0A2W5V434</accession>
<dbReference type="PROSITE" id="PS51257">
    <property type="entry name" value="PROKAR_LIPOPROTEIN"/>
    <property type="match status" value="1"/>
</dbReference>
<name>A0A2W5V434_9BACT</name>
<evidence type="ECO:0000256" key="4">
    <source>
        <dbReference type="ARBA" id="ARBA00022837"/>
    </source>
</evidence>
<dbReference type="NCBIfam" id="NF033765">
    <property type="entry name" value="gliding_CglD"/>
    <property type="match status" value="1"/>
</dbReference>
<feature type="chain" id="PRO_5016094641" description="VWA domain-containing protein" evidence="6">
    <location>
        <begin position="20"/>
        <end position="1138"/>
    </location>
</feature>
<sequence length="1138" mass="116223">MKRLLFASLAALVFAGCECGNPPVNPDNDAGAGGGSAATGGGAGGGSSGTGGGSSSVDDAGVINPLDPNNAFRDTDCDGLSDQDELGNVYAGGLKTDPMNRDTDGDGVVDGVEAGRISSVDARCTYTGDADPTSRTNPTAADSDADGIPDGIEDANKNGLAEPTETDPSMPDTDGDGLLDGVEDANQNGVKDATETDATRRDTDGDFISDGLEVNTTRTNPLLPDTDGDTCRDGAEDLNQNGSVEAGETDPNDATDCGPSINPDSDGDGIPNRFEDLNGNGMVDSGETDPMLADTDGDGLNDGLEDANKNGRRDPGETNPTRRDSDCDGLADGPTMGTVRGEDLNANGVVDVGETDPRKFDTDGDGLSDGVETGLVTANVADATHCSAVPVDADPTTTTNPTNRDSDGDGIDDGAEDANQNGSVDPGELNPNDISDGVLPDGGVAPAGAVCTVMNLRPVSFRAEGDADIQLGLPADFTELETAAVNGSSKGIVGYDPTHKVAFVAWREAARGSATTPTADENAIRPLLNGIGALSNSTTQTFTSWDNLPALQAFYDMAGGDDLKDRANAIANTLIGNGAGALTGAAGVTGPFKLQVEYLHRTNASVVVIVALTPLADYSGAPLFTMSDTAGGSALAQFGDANAYQCETFAPQGGMVDFLFAIDDSCSMDSYQTALANTAMAVQSQLNNSQLDWRIALVTSSYAHGGTGGNNGAVRGFTRDINQFRSWLTTNSTCMNNVCTNVSGASPACWGSGANGGCSIGTSGGSPERIAMSAARAINTLTPTTATEQSNRVRSGARVVVIFLGDADDQSGASINDLSNFFGTLNATLTFSGNTYTNRVGPMTVHGIVCPGNNAGTNICGETQYSPRRAAGVVTNRGGIRGDIGSGTSISNSVNLMMSAAIAAAGHQMQKPPIGASVKVAMDAVLDGAACNKDNIPRSRADGFDFDGINRSIAFYGACRPNAAAQRAAVSYRYWIDSTPQPGGNPPPCSGDVPFYDPTDPDFCRGNLVCNRTTNQCECPANCGSSTPPPGKVCDTNKLVCDFVCTSDCGGTCSSYQTCNSTTCGCECKTNATCPTGYRFDNSGSTCGCVCDTAALNCGSTYDANPLTCSCACKADCGGCAEGTTCNQSTCQCTTGIN</sequence>
<dbReference type="AlphaFoldDB" id="A0A2W5V434"/>
<dbReference type="PANTHER" id="PTHR37467">
    <property type="entry name" value="EXPORTED CALCIUM-BINDING GLYCOPROTEIN-RELATED"/>
    <property type="match status" value="1"/>
</dbReference>
<feature type="region of interest" description="Disordered" evidence="5">
    <location>
        <begin position="28"/>
        <end position="342"/>
    </location>
</feature>
<feature type="region of interest" description="Disordered" evidence="5">
    <location>
        <begin position="387"/>
        <end position="441"/>
    </location>
</feature>
<dbReference type="PANTHER" id="PTHR37467:SF1">
    <property type="entry name" value="EXPORTED CALCIUM-BINDING GLYCOPROTEIN"/>
    <property type="match status" value="1"/>
</dbReference>